<evidence type="ECO:0000256" key="2">
    <source>
        <dbReference type="ARBA" id="ARBA00004651"/>
    </source>
</evidence>
<dbReference type="SUPFAM" id="SSF48452">
    <property type="entry name" value="TPR-like"/>
    <property type="match status" value="1"/>
</dbReference>
<feature type="compositionally biased region" description="Low complexity" evidence="12">
    <location>
        <begin position="145"/>
        <end position="154"/>
    </location>
</feature>
<keyword evidence="4" id="KW-0645">Protease</keyword>
<feature type="transmembrane region" description="Helical" evidence="13">
    <location>
        <begin position="235"/>
        <end position="256"/>
    </location>
</feature>
<sequence>MSSSNLPPHSSDLELGLAALKSQDYQQAIAILEPISQSENPSKFKAQVGLVMAYERTGNTKLAITLCRSLTQYHQENIKIWATDYLRKLLKRNPPKLNKVESIDIENSNPSDERLPSELPPIIETGFIPLNPNLQPTKAKSTLGKIPKPSSISPPQKPPSSAVSQAPSFNLEKTKLTFHKPISKIPPSTVNSEPEILESSPAPAVQEWQWRQAGRATNWKQLKSLQSSPFKLEQLLMAVGLTWFIPIVLAFINNTLNQIWIWQPILTPWQQLSRQPWQIIFIFLFLFIVGWVWQTSRFFAEFVLTILAILWLTPHLLDKLLEITNQALTWLPLLQPIPLFYRDPTQGVYITLLILWVFSPWLWDGLLKLSYGLKPLPLTTLFNYSQETNKLLRNYCQNKKIKLPEIKLLPIDDPIIFSYGSFRRFARIVVSQGLLDQLTEEELAAIFAREIASIGEWDFAVMSLATIISQIPYLIYWYLAEFTEKLPQLNLPYPQIIQKIIEQIVNAIATFLCPLCYGLYKLLRFPSLYLSRRRVYYSDRLACNLTGNPNALTRALLKITIKLSKTIQNQGKTDFILEAFDRLTPLSYQQALTWGSVTHYTSPDSLFQWDLTNPYTLWLTLNQSHPLIGERLKILGFYANYWKLEPEFDLSHLNPPKLQKFDLNHSPLLLQGAPFFGIPAGMAIGGTLWLMGGLCSMLGLWQLEWLWGDYWIMAGSIPIGCSLGIFIRTNPFFPEIKPSNLLNQPHLSDLVIKPNAIPLDSQPICLTGQLLGRTGLKNTFAQDLILQTSTGMVKLHYLPQWTPLSNFWPKIIQPQGLITQTLKVTGWWRRGATPWIDVETLETSDHRTILQGGHPLWSTILALGFTLWGAYLVSQGGW</sequence>
<organism evidence="15 16">
    <name type="scientific">Planktothrix tepida PCC 9214</name>
    <dbReference type="NCBI Taxonomy" id="671072"/>
    <lineage>
        <taxon>Bacteria</taxon>
        <taxon>Bacillati</taxon>
        <taxon>Cyanobacteriota</taxon>
        <taxon>Cyanophyceae</taxon>
        <taxon>Oscillatoriophycideae</taxon>
        <taxon>Oscillatoriales</taxon>
        <taxon>Microcoleaceae</taxon>
        <taxon>Planktothrix</taxon>
    </lineage>
</organism>
<keyword evidence="7" id="KW-0378">Hydrolase</keyword>
<evidence type="ECO:0000313" key="16">
    <source>
        <dbReference type="Proteomes" id="UP000184315"/>
    </source>
</evidence>
<evidence type="ECO:0000256" key="13">
    <source>
        <dbReference type="SAM" id="Phobius"/>
    </source>
</evidence>
<evidence type="ECO:0000256" key="8">
    <source>
        <dbReference type="ARBA" id="ARBA00022833"/>
    </source>
</evidence>
<dbReference type="Gene3D" id="3.30.2010.10">
    <property type="entry name" value="Metalloproteases ('zincins'), catalytic domain"/>
    <property type="match status" value="1"/>
</dbReference>
<evidence type="ECO:0000256" key="7">
    <source>
        <dbReference type="ARBA" id="ARBA00022801"/>
    </source>
</evidence>
<dbReference type="InterPro" id="IPR001915">
    <property type="entry name" value="Peptidase_M48"/>
</dbReference>
<name>A0A1J1LDQ4_9CYAN</name>
<dbReference type="AlphaFoldDB" id="A0A1J1LDQ4"/>
<dbReference type="Gene3D" id="1.25.40.10">
    <property type="entry name" value="Tetratricopeptide repeat domain"/>
    <property type="match status" value="1"/>
</dbReference>
<keyword evidence="5 13" id="KW-0812">Transmembrane</keyword>
<proteinExistence type="predicted"/>
<dbReference type="GO" id="GO:0004222">
    <property type="term" value="F:metalloendopeptidase activity"/>
    <property type="evidence" value="ECO:0007669"/>
    <property type="project" value="InterPro"/>
</dbReference>
<keyword evidence="16" id="KW-1185">Reference proteome</keyword>
<feature type="domain" description="Peptidase M48" evidence="14">
    <location>
        <begin position="417"/>
        <end position="634"/>
    </location>
</feature>
<dbReference type="GO" id="GO:0046872">
    <property type="term" value="F:metal ion binding"/>
    <property type="evidence" value="ECO:0007669"/>
    <property type="project" value="UniProtKB-KW"/>
</dbReference>
<keyword evidence="11 13" id="KW-0472">Membrane</keyword>
<comment type="subcellular location">
    <subcellularLocation>
        <location evidence="2">Cell membrane</location>
        <topology evidence="2">Multi-pass membrane protein</topology>
    </subcellularLocation>
</comment>
<keyword evidence="8" id="KW-0862">Zinc</keyword>
<evidence type="ECO:0000256" key="5">
    <source>
        <dbReference type="ARBA" id="ARBA00022692"/>
    </source>
</evidence>
<dbReference type="GO" id="GO:0006508">
    <property type="term" value="P:proteolysis"/>
    <property type="evidence" value="ECO:0007669"/>
    <property type="project" value="UniProtKB-KW"/>
</dbReference>
<keyword evidence="9 13" id="KW-1133">Transmembrane helix</keyword>
<dbReference type="PANTHER" id="PTHR43221:SF1">
    <property type="entry name" value="PROTEASE HTPX"/>
    <property type="match status" value="1"/>
</dbReference>
<accession>A0A1J1LDQ4</accession>
<dbReference type="InterPro" id="IPR011990">
    <property type="entry name" value="TPR-like_helical_dom_sf"/>
</dbReference>
<feature type="transmembrane region" description="Helical" evidence="13">
    <location>
        <begin position="856"/>
        <end position="874"/>
    </location>
</feature>
<dbReference type="Proteomes" id="UP000184315">
    <property type="component" value="Unassembled WGS sequence"/>
</dbReference>
<dbReference type="RefSeq" id="WP_072717338.1">
    <property type="nucleotide sequence ID" value="NZ_LN889767.1"/>
</dbReference>
<evidence type="ECO:0000256" key="3">
    <source>
        <dbReference type="ARBA" id="ARBA00022475"/>
    </source>
</evidence>
<evidence type="ECO:0000256" key="1">
    <source>
        <dbReference type="ARBA" id="ARBA00001947"/>
    </source>
</evidence>
<feature type="transmembrane region" description="Helical" evidence="13">
    <location>
        <begin position="500"/>
        <end position="523"/>
    </location>
</feature>
<feature type="transmembrane region" description="Helical" evidence="13">
    <location>
        <begin position="348"/>
        <end position="367"/>
    </location>
</feature>
<dbReference type="OrthoDB" id="15218at2"/>
<dbReference type="GO" id="GO:0005886">
    <property type="term" value="C:plasma membrane"/>
    <property type="evidence" value="ECO:0007669"/>
    <property type="project" value="UniProtKB-SubCell"/>
</dbReference>
<feature type="transmembrane region" description="Helical" evidence="13">
    <location>
        <begin position="459"/>
        <end position="480"/>
    </location>
</feature>
<evidence type="ECO:0000256" key="12">
    <source>
        <dbReference type="SAM" id="MobiDB-lite"/>
    </source>
</evidence>
<comment type="cofactor">
    <cofactor evidence="1">
        <name>Zn(2+)</name>
        <dbReference type="ChEBI" id="CHEBI:29105"/>
    </cofactor>
</comment>
<dbReference type="PANTHER" id="PTHR43221">
    <property type="entry name" value="PROTEASE HTPX"/>
    <property type="match status" value="1"/>
</dbReference>
<feature type="transmembrane region" description="Helical" evidence="13">
    <location>
        <begin position="710"/>
        <end position="727"/>
    </location>
</feature>
<evidence type="ECO:0000256" key="9">
    <source>
        <dbReference type="ARBA" id="ARBA00022989"/>
    </source>
</evidence>
<protein>
    <recommendedName>
        <fullName evidence="14">Peptidase M48 domain-containing protein</fullName>
    </recommendedName>
</protein>
<gene>
    <name evidence="15" type="ORF">PL9214110003</name>
</gene>
<keyword evidence="3" id="KW-1003">Cell membrane</keyword>
<feature type="region of interest" description="Disordered" evidence="12">
    <location>
        <begin position="130"/>
        <end position="166"/>
    </location>
</feature>
<reference evidence="16" key="1">
    <citation type="submission" date="2015-10" db="EMBL/GenBank/DDBJ databases">
        <authorList>
            <person name="Regsiter A."/>
            <person name="william w."/>
        </authorList>
    </citation>
    <scope>NUCLEOTIDE SEQUENCE [LARGE SCALE GENOMIC DNA]</scope>
</reference>
<dbReference type="Pfam" id="PF01435">
    <property type="entry name" value="Peptidase_M48"/>
    <property type="match status" value="1"/>
</dbReference>
<feature type="transmembrane region" description="Helical" evidence="13">
    <location>
        <begin position="668"/>
        <end position="690"/>
    </location>
</feature>
<dbReference type="STRING" id="671072.PL9214110003"/>
<evidence type="ECO:0000256" key="4">
    <source>
        <dbReference type="ARBA" id="ARBA00022670"/>
    </source>
</evidence>
<dbReference type="InterPro" id="IPR050083">
    <property type="entry name" value="HtpX_protease"/>
</dbReference>
<evidence type="ECO:0000313" key="15">
    <source>
        <dbReference type="EMBL" id="CUR30278.1"/>
    </source>
</evidence>
<evidence type="ECO:0000256" key="6">
    <source>
        <dbReference type="ARBA" id="ARBA00022723"/>
    </source>
</evidence>
<evidence type="ECO:0000256" key="10">
    <source>
        <dbReference type="ARBA" id="ARBA00023049"/>
    </source>
</evidence>
<keyword evidence="6" id="KW-0479">Metal-binding</keyword>
<feature type="transmembrane region" description="Helical" evidence="13">
    <location>
        <begin position="276"/>
        <end position="293"/>
    </location>
</feature>
<dbReference type="EMBL" id="CZDF01000013">
    <property type="protein sequence ID" value="CUR30278.1"/>
    <property type="molecule type" value="Genomic_DNA"/>
</dbReference>
<keyword evidence="10" id="KW-0482">Metalloprotease</keyword>
<evidence type="ECO:0000256" key="11">
    <source>
        <dbReference type="ARBA" id="ARBA00023136"/>
    </source>
</evidence>
<evidence type="ECO:0000259" key="14">
    <source>
        <dbReference type="Pfam" id="PF01435"/>
    </source>
</evidence>
<feature type="transmembrane region" description="Helical" evidence="13">
    <location>
        <begin position="298"/>
        <end position="317"/>
    </location>
</feature>